<dbReference type="FunCoup" id="F1A3X2">
    <property type="interactions" value="12"/>
</dbReference>
<evidence type="ECO:0000313" key="5">
    <source>
        <dbReference type="EMBL" id="EGC29111.1"/>
    </source>
</evidence>
<dbReference type="KEGG" id="dpp:DICPUDRAFT_43294"/>
<keyword evidence="1" id="KW-1015">Disulfide bond</keyword>
<dbReference type="InterPro" id="IPR008139">
    <property type="entry name" value="SaposinB_dom"/>
</dbReference>
<dbReference type="InParanoid" id="F1A3X2"/>
<dbReference type="GeneID" id="10506593"/>
<evidence type="ECO:0000313" key="6">
    <source>
        <dbReference type="Proteomes" id="UP000001064"/>
    </source>
</evidence>
<feature type="region of interest" description="Disordered" evidence="2">
    <location>
        <begin position="218"/>
        <end position="256"/>
    </location>
</feature>
<name>F1A3X2_DICPU</name>
<evidence type="ECO:0000256" key="1">
    <source>
        <dbReference type="ARBA" id="ARBA00023157"/>
    </source>
</evidence>
<dbReference type="AlphaFoldDB" id="F1A3X2"/>
<protein>
    <recommendedName>
        <fullName evidence="4">Saposin B-type domain-containing protein</fullName>
    </recommendedName>
</protein>
<dbReference type="EMBL" id="GL871483">
    <property type="protein sequence ID" value="EGC29111.1"/>
    <property type="molecule type" value="Genomic_DNA"/>
</dbReference>
<sequence>MNKIFSLLLVFLLVGSSYAKIDECNMCIDFVNSSLNDLINIILNSGVIGSCADLCGKLPNNILADGCDLLCDYIGITEFVKLLSEEDPDPIYICELTKICSYNDNANATITDLAINPVNGTVGGTFTIGVAFTVSNTIATGEIAFGIVDPQGNSFGDAVVVVQATPNQYSSSFQFQATPSEQEAFPSGEYELIMQVCEGSCGSPHPHSKLLSQQSTNFTITGSDSSNSGGFSSGSSQSGSQSGAATGTGNSGQVHF</sequence>
<keyword evidence="6" id="KW-1185">Reference proteome</keyword>
<keyword evidence="3" id="KW-0732">Signal</keyword>
<dbReference type="OrthoDB" id="17754at2759"/>
<feature type="compositionally biased region" description="Low complexity" evidence="2">
    <location>
        <begin position="222"/>
        <end position="256"/>
    </location>
</feature>
<accession>F1A3X2</accession>
<dbReference type="SMART" id="SM00741">
    <property type="entry name" value="SapB"/>
    <property type="match status" value="1"/>
</dbReference>
<dbReference type="eggNOG" id="ENOG502S5J5">
    <property type="taxonomic scope" value="Eukaryota"/>
</dbReference>
<reference evidence="6" key="1">
    <citation type="journal article" date="2011" name="Genome Biol.">
        <title>Comparative genomics of the social amoebae Dictyostelium discoideum and Dictyostelium purpureum.</title>
        <authorList>
            <consortium name="US DOE Joint Genome Institute (JGI-PGF)"/>
            <person name="Sucgang R."/>
            <person name="Kuo A."/>
            <person name="Tian X."/>
            <person name="Salerno W."/>
            <person name="Parikh A."/>
            <person name="Feasley C.L."/>
            <person name="Dalin E."/>
            <person name="Tu H."/>
            <person name="Huang E."/>
            <person name="Barry K."/>
            <person name="Lindquist E."/>
            <person name="Shapiro H."/>
            <person name="Bruce D."/>
            <person name="Schmutz J."/>
            <person name="Salamov A."/>
            <person name="Fey P."/>
            <person name="Gaudet P."/>
            <person name="Anjard C."/>
            <person name="Babu M.M."/>
            <person name="Basu S."/>
            <person name="Bushmanova Y."/>
            <person name="van der Wel H."/>
            <person name="Katoh-Kurasawa M."/>
            <person name="Dinh C."/>
            <person name="Coutinho P.M."/>
            <person name="Saito T."/>
            <person name="Elias M."/>
            <person name="Schaap P."/>
            <person name="Kay R.R."/>
            <person name="Henrissat B."/>
            <person name="Eichinger L."/>
            <person name="Rivero F."/>
            <person name="Putnam N.H."/>
            <person name="West C.M."/>
            <person name="Loomis W.F."/>
            <person name="Chisholm R.L."/>
            <person name="Shaulsky G."/>
            <person name="Strassmann J.E."/>
            <person name="Queller D.C."/>
            <person name="Kuspa A."/>
            <person name="Grigoriev I.V."/>
        </authorList>
    </citation>
    <scope>NUCLEOTIDE SEQUENCE [LARGE SCALE GENOMIC DNA]</scope>
    <source>
        <strain evidence="6">QSDP1</strain>
    </source>
</reference>
<feature type="signal peptide" evidence="3">
    <location>
        <begin position="1"/>
        <end position="19"/>
    </location>
</feature>
<evidence type="ECO:0000256" key="3">
    <source>
        <dbReference type="SAM" id="SignalP"/>
    </source>
</evidence>
<evidence type="ECO:0000259" key="4">
    <source>
        <dbReference type="PROSITE" id="PS50015"/>
    </source>
</evidence>
<organism evidence="5 6">
    <name type="scientific">Dictyostelium purpureum</name>
    <name type="common">Slime mold</name>
    <dbReference type="NCBI Taxonomy" id="5786"/>
    <lineage>
        <taxon>Eukaryota</taxon>
        <taxon>Amoebozoa</taxon>
        <taxon>Evosea</taxon>
        <taxon>Eumycetozoa</taxon>
        <taxon>Dictyostelia</taxon>
        <taxon>Dictyosteliales</taxon>
        <taxon>Dictyosteliaceae</taxon>
        <taxon>Dictyostelium</taxon>
    </lineage>
</organism>
<dbReference type="VEuPathDB" id="AmoebaDB:DICPUDRAFT_43294"/>
<gene>
    <name evidence="5" type="ORF">DICPUDRAFT_43294</name>
</gene>
<dbReference type="PROSITE" id="PS50015">
    <property type="entry name" value="SAP_B"/>
    <property type="match status" value="1"/>
</dbReference>
<dbReference type="STRING" id="5786.F1A3X2"/>
<dbReference type="Proteomes" id="UP000001064">
    <property type="component" value="Unassembled WGS sequence"/>
</dbReference>
<feature type="domain" description="Saposin B-type" evidence="4">
    <location>
        <begin position="20"/>
        <end position="104"/>
    </location>
</feature>
<feature type="chain" id="PRO_5003262177" description="Saposin B-type domain-containing protein" evidence="3">
    <location>
        <begin position="20"/>
        <end position="256"/>
    </location>
</feature>
<dbReference type="RefSeq" id="XP_003294366.1">
    <property type="nucleotide sequence ID" value="XM_003294318.1"/>
</dbReference>
<proteinExistence type="predicted"/>
<dbReference type="OMA" id="QGPCEQW"/>
<evidence type="ECO:0000256" key="2">
    <source>
        <dbReference type="SAM" id="MobiDB-lite"/>
    </source>
</evidence>